<comment type="caution">
    <text evidence="3">The sequence shown here is derived from an EMBL/GenBank/DDBJ whole genome shotgun (WGS) entry which is preliminary data.</text>
</comment>
<dbReference type="Proteomes" id="UP000597507">
    <property type="component" value="Unassembled WGS sequence"/>
</dbReference>
<dbReference type="SUPFAM" id="SSF53474">
    <property type="entry name" value="alpha/beta-Hydrolases"/>
    <property type="match status" value="1"/>
</dbReference>
<dbReference type="RefSeq" id="WP_188897638.1">
    <property type="nucleotide sequence ID" value="NZ_BMKS01000001.1"/>
</dbReference>
<evidence type="ECO:0000259" key="2">
    <source>
        <dbReference type="Pfam" id="PF12697"/>
    </source>
</evidence>
<dbReference type="GO" id="GO:0016787">
    <property type="term" value="F:hydrolase activity"/>
    <property type="evidence" value="ECO:0007669"/>
    <property type="project" value="UniProtKB-KW"/>
</dbReference>
<keyword evidence="4" id="KW-1185">Reference proteome</keyword>
<dbReference type="PANTHER" id="PTHR43689:SF8">
    <property type="entry name" value="ALPHA_BETA-HYDROLASES SUPERFAMILY PROTEIN"/>
    <property type="match status" value="1"/>
</dbReference>
<dbReference type="Gene3D" id="3.40.50.1820">
    <property type="entry name" value="alpha/beta hydrolase"/>
    <property type="match status" value="1"/>
</dbReference>
<dbReference type="InterPro" id="IPR029058">
    <property type="entry name" value="AB_hydrolase_fold"/>
</dbReference>
<evidence type="ECO:0000256" key="1">
    <source>
        <dbReference type="SAM" id="MobiDB-lite"/>
    </source>
</evidence>
<reference evidence="3 4" key="1">
    <citation type="journal article" date="2014" name="Int. J. Syst. Evol. Microbiol.">
        <title>Complete genome sequence of Corynebacterium casei LMG S-19264T (=DSM 44701T), isolated from a smear-ripened cheese.</title>
        <authorList>
            <consortium name="US DOE Joint Genome Institute (JGI-PGF)"/>
            <person name="Walter F."/>
            <person name="Albersmeier A."/>
            <person name="Kalinowski J."/>
            <person name="Ruckert C."/>
        </authorList>
    </citation>
    <scope>NUCLEOTIDE SEQUENCE [LARGE SCALE GENOMIC DNA]</scope>
    <source>
        <strain evidence="3 4">CGMCC 1.16330</strain>
    </source>
</reference>
<sequence length="289" mass="30974">MSLALPEPRPCDIALDGRRIEAAWWGPGPEAAPSVVMLHEGLGCVALWRDVPARIAAATGLGVLAYSRFGYGRSDPVPLPRPLTYLHEEALGVLPRVLEAAAIRRCILFGHSDGASIAAIHAGSREDARVRGLVLMAGHYMVEAAGMPALLETRRRYEEGDLRARLARHHAHVDVAFRGWSEAWTDPRFAAAFDLAGELARIRVPVLVVQGEADPYGTLEQVRVVEREARRCPVETLVLPGVGHAPHLEAPEAVLAAVRDFAARLLHAGGPADEKAPEPAGAVAVARSA</sequence>
<proteinExistence type="predicted"/>
<dbReference type="Pfam" id="PF12697">
    <property type="entry name" value="Abhydrolase_6"/>
    <property type="match status" value="1"/>
</dbReference>
<dbReference type="InterPro" id="IPR000073">
    <property type="entry name" value="AB_hydrolase_1"/>
</dbReference>
<protein>
    <submittedName>
        <fullName evidence="3">Hydrolase</fullName>
    </submittedName>
</protein>
<feature type="domain" description="AB hydrolase-1" evidence="2">
    <location>
        <begin position="35"/>
        <end position="257"/>
    </location>
</feature>
<evidence type="ECO:0000313" key="4">
    <source>
        <dbReference type="Proteomes" id="UP000597507"/>
    </source>
</evidence>
<evidence type="ECO:0000313" key="3">
    <source>
        <dbReference type="EMBL" id="GGG17918.1"/>
    </source>
</evidence>
<organism evidence="3 4">
    <name type="scientific">Caldovatus sediminis</name>
    <dbReference type="NCBI Taxonomy" id="2041189"/>
    <lineage>
        <taxon>Bacteria</taxon>
        <taxon>Pseudomonadati</taxon>
        <taxon>Pseudomonadota</taxon>
        <taxon>Alphaproteobacteria</taxon>
        <taxon>Acetobacterales</taxon>
        <taxon>Roseomonadaceae</taxon>
        <taxon>Caldovatus</taxon>
    </lineage>
</organism>
<gene>
    <name evidence="3" type="ORF">GCM10010964_02670</name>
</gene>
<dbReference type="PANTHER" id="PTHR43689">
    <property type="entry name" value="HYDROLASE"/>
    <property type="match status" value="1"/>
</dbReference>
<feature type="region of interest" description="Disordered" evidence="1">
    <location>
        <begin position="270"/>
        <end position="289"/>
    </location>
</feature>
<dbReference type="AlphaFoldDB" id="A0A8J2Z7Z6"/>
<keyword evidence="3" id="KW-0378">Hydrolase</keyword>
<accession>A0A8J2Z7Z6</accession>
<dbReference type="EMBL" id="BMKS01000001">
    <property type="protein sequence ID" value="GGG17918.1"/>
    <property type="molecule type" value="Genomic_DNA"/>
</dbReference>
<name>A0A8J2Z7Z6_9PROT</name>